<dbReference type="AlphaFoldDB" id="A0A1H8PH89"/>
<dbReference type="STRING" id="673521.SAMN05660991_00181"/>
<evidence type="ECO:0000313" key="2">
    <source>
        <dbReference type="EMBL" id="SEO41300.1"/>
    </source>
</evidence>
<sequence>MRQQTQWALGGVLAGTVLLGVTGTLAVFSDTESASADVGARALDLLVTADLHDDGSGRIGPLAQHTVSLQASVGAGSAGVLTLSIEDGPADCADLPPVQLSITAASLSSPVAVSACSLRTTPLPIGRLDAGTPAVTVVVGMIGRTAGAKGPASWDGELRLALAQDGGGFTDTEVVPVHVVGPPGQAVSPLPGTPPAPPTQPVTPVGPGNGNSNGNGNGGGNGNGNGRP</sequence>
<evidence type="ECO:0000256" key="1">
    <source>
        <dbReference type="SAM" id="MobiDB-lite"/>
    </source>
</evidence>
<accession>A0A1H8PH89</accession>
<keyword evidence="3" id="KW-1185">Reference proteome</keyword>
<organism evidence="2 3">
    <name type="scientific">Trujillonella endophytica</name>
    <dbReference type="NCBI Taxonomy" id="673521"/>
    <lineage>
        <taxon>Bacteria</taxon>
        <taxon>Bacillati</taxon>
        <taxon>Actinomycetota</taxon>
        <taxon>Actinomycetes</taxon>
        <taxon>Geodermatophilales</taxon>
        <taxon>Geodermatophilaceae</taxon>
        <taxon>Trujillonella</taxon>
    </lineage>
</organism>
<dbReference type="RefSeq" id="WP_091939183.1">
    <property type="nucleotide sequence ID" value="NZ_FOEE01000001.1"/>
</dbReference>
<evidence type="ECO:0000313" key="3">
    <source>
        <dbReference type="Proteomes" id="UP000198960"/>
    </source>
</evidence>
<dbReference type="Proteomes" id="UP000198960">
    <property type="component" value="Unassembled WGS sequence"/>
</dbReference>
<feature type="region of interest" description="Disordered" evidence="1">
    <location>
        <begin position="180"/>
        <end position="228"/>
    </location>
</feature>
<dbReference type="EMBL" id="FOEE01000001">
    <property type="protein sequence ID" value="SEO41300.1"/>
    <property type="molecule type" value="Genomic_DNA"/>
</dbReference>
<dbReference type="NCBIfam" id="TIGR04088">
    <property type="entry name" value="cognate_SipW"/>
    <property type="match status" value="1"/>
</dbReference>
<reference evidence="3" key="1">
    <citation type="submission" date="2016-10" db="EMBL/GenBank/DDBJ databases">
        <authorList>
            <person name="Varghese N."/>
            <person name="Submissions S."/>
        </authorList>
    </citation>
    <scope>NUCLEOTIDE SEQUENCE [LARGE SCALE GENOMIC DNA]</scope>
    <source>
        <strain evidence="3">DSM 45413</strain>
    </source>
</reference>
<gene>
    <name evidence="2" type="ORF">SAMN05660991_00181</name>
</gene>
<dbReference type="InterPro" id="IPR023833">
    <property type="entry name" value="Signal_pept_SipW-depend-type"/>
</dbReference>
<protein>
    <submittedName>
        <fullName evidence="2">SipW-cognate class signal peptide</fullName>
    </submittedName>
</protein>
<feature type="compositionally biased region" description="Pro residues" evidence="1">
    <location>
        <begin position="191"/>
        <end position="201"/>
    </location>
</feature>
<name>A0A1H8PH89_9ACTN</name>
<proteinExistence type="predicted"/>
<feature type="compositionally biased region" description="Gly residues" evidence="1">
    <location>
        <begin position="207"/>
        <end position="228"/>
    </location>
</feature>